<gene>
    <name evidence="1" type="ORF">SAMN05428642_10386</name>
</gene>
<keyword evidence="2" id="KW-1185">Reference proteome</keyword>
<reference evidence="1 2" key="1">
    <citation type="submission" date="2016-10" db="EMBL/GenBank/DDBJ databases">
        <authorList>
            <person name="de Groot N.N."/>
        </authorList>
    </citation>
    <scope>NUCLEOTIDE SEQUENCE [LARGE SCALE GENOMIC DNA]</scope>
    <source>
        <strain evidence="1 2">DSM 18180</strain>
    </source>
</reference>
<evidence type="ECO:0000313" key="1">
    <source>
        <dbReference type="EMBL" id="SFZ93354.1"/>
    </source>
</evidence>
<dbReference type="EMBL" id="FPKV01000003">
    <property type="protein sequence ID" value="SFZ93354.1"/>
    <property type="molecule type" value="Genomic_DNA"/>
</dbReference>
<name>A0A1K2IM73_9FLAO</name>
<dbReference type="Gene3D" id="3.30.70.1230">
    <property type="entry name" value="Nucleotide cyclase"/>
    <property type="match status" value="1"/>
</dbReference>
<dbReference type="RefSeq" id="WP_072402733.1">
    <property type="nucleotide sequence ID" value="NZ_FPKV01000003.1"/>
</dbReference>
<dbReference type="STRING" id="369401.SAMN05428642_10386"/>
<dbReference type="OrthoDB" id="9806704at2"/>
<organism evidence="1 2">
    <name type="scientific">Flaviramulus basaltis</name>
    <dbReference type="NCBI Taxonomy" id="369401"/>
    <lineage>
        <taxon>Bacteria</taxon>
        <taxon>Pseudomonadati</taxon>
        <taxon>Bacteroidota</taxon>
        <taxon>Flavobacteriia</taxon>
        <taxon>Flavobacteriales</taxon>
        <taxon>Flavobacteriaceae</taxon>
        <taxon>Flaviramulus</taxon>
    </lineage>
</organism>
<evidence type="ECO:0000313" key="2">
    <source>
        <dbReference type="Proteomes" id="UP000182544"/>
    </source>
</evidence>
<sequence>MNIYKDYMDVIKEAVSSDSSNYIREGLGQPVIQRSKEQFNNIYFKASQKDIADSLKSFSSQIGTTINYEQQLGLHPDFGHLKNSNSTEEHYIVSAFIDIKGSTNLFKKFDKETIFLITNAIQRAGIHTALIFGGYIHRLQGDGIFVYFGGKNMSREKAVLQALQAVSVYTHFVKNDLKEYFNSQGIENISIRTGIDLGHTEDVLWGNAGIGEISEVTTCSLHTSLASKMQSSAQTNGIVVGEFVKSELENNDDLFKPVSRRTGNENDRYIYRIADRNFNYTQYDFNWELFLKKQPFIAVDQFGNAIPKANNILEPLTVSSLKPIAKLSKPYFSYD</sequence>
<protein>
    <submittedName>
        <fullName evidence="1">Adenylate and Guanylate cyclase catalytic domain-containing protein</fullName>
    </submittedName>
</protein>
<dbReference type="Proteomes" id="UP000182544">
    <property type="component" value="Unassembled WGS sequence"/>
</dbReference>
<dbReference type="AlphaFoldDB" id="A0A1K2IM73"/>
<dbReference type="SUPFAM" id="SSF55073">
    <property type="entry name" value="Nucleotide cyclase"/>
    <property type="match status" value="1"/>
</dbReference>
<accession>A0A1K2IM73</accession>
<proteinExistence type="predicted"/>
<dbReference type="InterPro" id="IPR029787">
    <property type="entry name" value="Nucleotide_cyclase"/>
</dbReference>